<evidence type="ECO:0000256" key="1">
    <source>
        <dbReference type="SAM" id="SignalP"/>
    </source>
</evidence>
<evidence type="ECO:0000313" key="3">
    <source>
        <dbReference type="Proteomes" id="UP000825935"/>
    </source>
</evidence>
<comment type="caution">
    <text evidence="2">The sequence shown here is derived from an EMBL/GenBank/DDBJ whole genome shotgun (WGS) entry which is preliminary data.</text>
</comment>
<reference evidence="2" key="1">
    <citation type="submission" date="2021-08" db="EMBL/GenBank/DDBJ databases">
        <title>WGS assembly of Ceratopteris richardii.</title>
        <authorList>
            <person name="Marchant D.B."/>
            <person name="Chen G."/>
            <person name="Jenkins J."/>
            <person name="Shu S."/>
            <person name="Leebens-Mack J."/>
            <person name="Grimwood J."/>
            <person name="Schmutz J."/>
            <person name="Soltis P."/>
            <person name="Soltis D."/>
            <person name="Chen Z.-H."/>
        </authorList>
    </citation>
    <scope>NUCLEOTIDE SEQUENCE</scope>
    <source>
        <strain evidence="2">Whitten #5841</strain>
        <tissue evidence="2">Leaf</tissue>
    </source>
</reference>
<organism evidence="2 3">
    <name type="scientific">Ceratopteris richardii</name>
    <name type="common">Triangle waterfern</name>
    <dbReference type="NCBI Taxonomy" id="49495"/>
    <lineage>
        <taxon>Eukaryota</taxon>
        <taxon>Viridiplantae</taxon>
        <taxon>Streptophyta</taxon>
        <taxon>Embryophyta</taxon>
        <taxon>Tracheophyta</taxon>
        <taxon>Polypodiopsida</taxon>
        <taxon>Polypodiidae</taxon>
        <taxon>Polypodiales</taxon>
        <taxon>Pteridineae</taxon>
        <taxon>Pteridaceae</taxon>
        <taxon>Parkerioideae</taxon>
        <taxon>Ceratopteris</taxon>
    </lineage>
</organism>
<gene>
    <name evidence="2" type="ORF">KP509_01G011900</name>
</gene>
<feature type="chain" id="PRO_5035816568" description="Secreted protein" evidence="1">
    <location>
        <begin position="25"/>
        <end position="72"/>
    </location>
</feature>
<dbReference type="AlphaFoldDB" id="A0A8T2VE57"/>
<dbReference type="Proteomes" id="UP000825935">
    <property type="component" value="Chromosome 1"/>
</dbReference>
<name>A0A8T2VE57_CERRI</name>
<keyword evidence="3" id="KW-1185">Reference proteome</keyword>
<keyword evidence="1" id="KW-0732">Signal</keyword>
<feature type="signal peptide" evidence="1">
    <location>
        <begin position="1"/>
        <end position="24"/>
    </location>
</feature>
<sequence length="72" mass="8236">MKLHALLCCAPFLTITINLQGGATDYVGRRLRARTLQLLHTSIGVLMYRLNHKRGLIYWIEHSPTNQKETST</sequence>
<evidence type="ECO:0000313" key="2">
    <source>
        <dbReference type="EMBL" id="KAH7445500.1"/>
    </source>
</evidence>
<protein>
    <recommendedName>
        <fullName evidence="4">Secreted protein</fullName>
    </recommendedName>
</protein>
<accession>A0A8T2VE57</accession>
<dbReference type="EMBL" id="CM035406">
    <property type="protein sequence ID" value="KAH7445500.1"/>
    <property type="molecule type" value="Genomic_DNA"/>
</dbReference>
<proteinExistence type="predicted"/>
<evidence type="ECO:0008006" key="4">
    <source>
        <dbReference type="Google" id="ProtNLM"/>
    </source>
</evidence>